<dbReference type="eggNOG" id="COG0481">
    <property type="taxonomic scope" value="Bacteria"/>
</dbReference>
<dbReference type="RefSeq" id="WP_035606201.1">
    <property type="nucleotide sequence ID" value="NZ_JEMG01000001.1"/>
</dbReference>
<dbReference type="PANTHER" id="PTHR43512:SF4">
    <property type="entry name" value="TRANSLATION FACTOR GUF1 HOMOLOG, CHLOROPLASTIC"/>
    <property type="match status" value="1"/>
</dbReference>
<dbReference type="Gene3D" id="3.30.70.870">
    <property type="entry name" value="Elongation Factor G (Translational Gtpase), domain 3"/>
    <property type="match status" value="1"/>
</dbReference>
<dbReference type="InterPro" id="IPR038363">
    <property type="entry name" value="LepA_C_sf"/>
</dbReference>
<evidence type="ECO:0000256" key="4">
    <source>
        <dbReference type="ARBA" id="ARBA00022741"/>
    </source>
</evidence>
<sequence length="602" mass="66243">MKHIRNFSIIAHIDHGKSTLADRLIQRCGGLAEREMEAQVLDSMDIEKERGITIKAQTAALQYKARDGQVYNLNLIDTPGHVDFSYEVSRSLSACEGGLLVVDASQGVEAQTVANCYTALDLGVEVLPVLNKMDLPQADPERAKEEIEDVIGIDASGAIPCSAKTGMGVDEILEAIVAKIPAPRGNPDAPLRAMIIDSWFDSYVGVVMLVRVVDGRLQKGERIKLMANGSAYEAGSLGVFTPANQPRDSLEAGEVGYIIAGIKELTAAKVGDTVTLEKKLPNNLGPATEALPGFKEIQPQVFAGLYPTEANQYDALRDSLEKLKLNDASLHFEPEVSQALGFGFRCGFLGLLHMEIVQERLEREFDQDLITTAPSVVYEVLKGDGEVVKVENPSKMPEQGKIEEIREPIVTVHLYMPQDYVGPVMTLANQKRGTQINMSYHGRQVMLTYELPLGEIVLDFFDKLKSVSRGYASMDYEFKEYRASDVVKVDILLNGDKVDALSIIVHRSQAAYRGRAVAAKMREIISRQQFDVAIQAAIGAQVIARENVKALRKNVLAKCYGGDITRKRKLLEKQKAGKKRMKQIGAVEVPQEAFLAILQVED</sequence>
<dbReference type="InterPro" id="IPR035654">
    <property type="entry name" value="LepA_IV"/>
</dbReference>
<dbReference type="Pfam" id="PF06421">
    <property type="entry name" value="LepA_C"/>
    <property type="match status" value="1"/>
</dbReference>
<evidence type="ECO:0000256" key="12">
    <source>
        <dbReference type="ARBA" id="ARBA00066744"/>
    </source>
</evidence>
<dbReference type="InterPro" id="IPR035647">
    <property type="entry name" value="EFG_III/V"/>
</dbReference>
<dbReference type="PROSITE" id="PS00301">
    <property type="entry name" value="G_TR_1"/>
    <property type="match status" value="1"/>
</dbReference>
<evidence type="ECO:0000256" key="13">
    <source>
        <dbReference type="HAMAP-Rule" id="MF_00071"/>
    </source>
</evidence>
<feature type="binding site" evidence="13">
    <location>
        <begin position="14"/>
        <end position="19"/>
    </location>
    <ligand>
        <name>GTP</name>
        <dbReference type="ChEBI" id="CHEBI:37565"/>
    </ligand>
</feature>
<comment type="caution">
    <text evidence="15">The sequence shown here is derived from an EMBL/GenBank/DDBJ whole genome shotgun (WGS) entry which is preliminary data.</text>
</comment>
<evidence type="ECO:0000256" key="3">
    <source>
        <dbReference type="ARBA" id="ARBA00022519"/>
    </source>
</evidence>
<dbReference type="SUPFAM" id="SSF52540">
    <property type="entry name" value="P-loop containing nucleoside triphosphate hydrolases"/>
    <property type="match status" value="1"/>
</dbReference>
<dbReference type="GO" id="GO:0043022">
    <property type="term" value="F:ribosome binding"/>
    <property type="evidence" value="ECO:0007669"/>
    <property type="project" value="UniProtKB-UniRule"/>
</dbReference>
<dbReference type="GO" id="GO:0003924">
    <property type="term" value="F:GTPase activity"/>
    <property type="evidence" value="ECO:0007669"/>
    <property type="project" value="UniProtKB-UniRule"/>
</dbReference>
<keyword evidence="6 13" id="KW-0648">Protein biosynthesis</keyword>
<protein>
    <recommendedName>
        <fullName evidence="12 13">Elongation factor 4</fullName>
        <shortName evidence="13">EF-4</shortName>
        <ecNumber evidence="12 13">3.6.5.n1</ecNumber>
    </recommendedName>
    <alternativeName>
        <fullName evidence="13">Ribosomal back-translocase LepA</fullName>
    </alternativeName>
</protein>
<dbReference type="CDD" id="cd16260">
    <property type="entry name" value="EF4_III"/>
    <property type="match status" value="1"/>
</dbReference>
<dbReference type="Proteomes" id="UP000023268">
    <property type="component" value="Unassembled WGS sequence"/>
</dbReference>
<dbReference type="NCBIfam" id="TIGR00231">
    <property type="entry name" value="small_GTP"/>
    <property type="match status" value="1"/>
</dbReference>
<dbReference type="InterPro" id="IPR006297">
    <property type="entry name" value="EF-4"/>
</dbReference>
<dbReference type="GO" id="GO:0005525">
    <property type="term" value="F:GTP binding"/>
    <property type="evidence" value="ECO:0007669"/>
    <property type="project" value="UniProtKB-UniRule"/>
</dbReference>
<evidence type="ECO:0000259" key="14">
    <source>
        <dbReference type="PROSITE" id="PS51722"/>
    </source>
</evidence>
<dbReference type="PROSITE" id="PS51722">
    <property type="entry name" value="G_TR_2"/>
    <property type="match status" value="1"/>
</dbReference>
<dbReference type="FunFam" id="3.30.70.870:FF:000004">
    <property type="entry name" value="Translation factor GUF1, mitochondrial"/>
    <property type="match status" value="1"/>
</dbReference>
<evidence type="ECO:0000313" key="16">
    <source>
        <dbReference type="Proteomes" id="UP000023268"/>
    </source>
</evidence>
<dbReference type="GO" id="GO:0097216">
    <property type="term" value="F:guanosine tetraphosphate binding"/>
    <property type="evidence" value="ECO:0007669"/>
    <property type="project" value="UniProtKB-ARBA"/>
</dbReference>
<name>A0A016XHU7_9BURK</name>
<dbReference type="FunFam" id="3.40.50.300:FF:000078">
    <property type="entry name" value="Elongation factor 4"/>
    <property type="match status" value="1"/>
</dbReference>
<dbReference type="FunFam" id="3.30.70.240:FF:000007">
    <property type="entry name" value="Translation factor GUF1, mitochondrial"/>
    <property type="match status" value="1"/>
</dbReference>
<dbReference type="FunFam" id="2.40.30.10:FF:000015">
    <property type="entry name" value="Translation factor GUF1, mitochondrial"/>
    <property type="match status" value="1"/>
</dbReference>
<evidence type="ECO:0000256" key="9">
    <source>
        <dbReference type="ARBA" id="ARBA00050293"/>
    </source>
</evidence>
<dbReference type="GO" id="GO:0005886">
    <property type="term" value="C:plasma membrane"/>
    <property type="evidence" value="ECO:0007669"/>
    <property type="project" value="UniProtKB-SubCell"/>
</dbReference>
<comment type="catalytic activity">
    <reaction evidence="9 13">
        <text>GTP + H2O = GDP + phosphate + H(+)</text>
        <dbReference type="Rhea" id="RHEA:19669"/>
        <dbReference type="ChEBI" id="CHEBI:15377"/>
        <dbReference type="ChEBI" id="CHEBI:15378"/>
        <dbReference type="ChEBI" id="CHEBI:37565"/>
        <dbReference type="ChEBI" id="CHEBI:43474"/>
        <dbReference type="ChEBI" id="CHEBI:58189"/>
        <dbReference type="EC" id="3.6.5.n1"/>
    </reaction>
</comment>
<dbReference type="InterPro" id="IPR009000">
    <property type="entry name" value="Transl_B-barrel_sf"/>
</dbReference>
<keyword evidence="3" id="KW-0997">Cell inner membrane</keyword>
<evidence type="ECO:0000256" key="10">
    <source>
        <dbReference type="ARBA" id="ARBA00057626"/>
    </source>
</evidence>
<dbReference type="InterPro" id="IPR027417">
    <property type="entry name" value="P-loop_NTPase"/>
</dbReference>
<accession>A0A016XHU7</accession>
<dbReference type="Pfam" id="PF00009">
    <property type="entry name" value="GTP_EFTU"/>
    <property type="match status" value="1"/>
</dbReference>
<comment type="subcellular location">
    <subcellularLocation>
        <location evidence="13">Cell membrane</location>
        <topology evidence="13">Peripheral membrane protein</topology>
        <orientation evidence="13">Cytoplasmic side</orientation>
    </subcellularLocation>
</comment>
<dbReference type="Gene3D" id="3.30.70.2570">
    <property type="entry name" value="Elongation factor 4, C-terminal domain"/>
    <property type="match status" value="1"/>
</dbReference>
<dbReference type="Gene3D" id="3.40.50.300">
    <property type="entry name" value="P-loop containing nucleotide triphosphate hydrolases"/>
    <property type="match status" value="1"/>
</dbReference>
<dbReference type="PANTHER" id="PTHR43512">
    <property type="entry name" value="TRANSLATION FACTOR GUF1-RELATED"/>
    <property type="match status" value="1"/>
</dbReference>
<dbReference type="PRINTS" id="PR00315">
    <property type="entry name" value="ELONGATNFCT"/>
</dbReference>
<proteinExistence type="inferred from homology"/>
<dbReference type="CDD" id="cd03709">
    <property type="entry name" value="lepA_C"/>
    <property type="match status" value="1"/>
</dbReference>
<feature type="binding site" evidence="13">
    <location>
        <begin position="131"/>
        <end position="134"/>
    </location>
    <ligand>
        <name>GTP</name>
        <dbReference type="ChEBI" id="CHEBI:37565"/>
    </ligand>
</feature>
<dbReference type="CDD" id="cd01890">
    <property type="entry name" value="LepA"/>
    <property type="match status" value="1"/>
</dbReference>
<dbReference type="InterPro" id="IPR013842">
    <property type="entry name" value="LepA_CTD"/>
</dbReference>
<dbReference type="InterPro" id="IPR005225">
    <property type="entry name" value="Small_GTP-bd"/>
</dbReference>
<evidence type="ECO:0000256" key="1">
    <source>
        <dbReference type="ARBA" id="ARBA00005454"/>
    </source>
</evidence>
<dbReference type="FunFam" id="3.30.70.2570:FF:000001">
    <property type="entry name" value="Translation factor GUF1, mitochondrial"/>
    <property type="match status" value="1"/>
</dbReference>
<dbReference type="EMBL" id="JEMG01000001">
    <property type="protein sequence ID" value="EYC50798.1"/>
    <property type="molecule type" value="Genomic_DNA"/>
</dbReference>
<dbReference type="EC" id="3.6.5.n1" evidence="12 13"/>
<evidence type="ECO:0000256" key="8">
    <source>
        <dbReference type="ARBA" id="ARBA00023136"/>
    </source>
</evidence>
<organism evidence="15 16">
    <name type="scientific">Hylemonella gracilis str. Niagara R</name>
    <dbReference type="NCBI Taxonomy" id="1458275"/>
    <lineage>
        <taxon>Bacteria</taxon>
        <taxon>Pseudomonadati</taxon>
        <taxon>Pseudomonadota</taxon>
        <taxon>Betaproteobacteria</taxon>
        <taxon>Burkholderiales</taxon>
        <taxon>Comamonadaceae</taxon>
        <taxon>Hylemonella</taxon>
    </lineage>
</organism>
<dbReference type="Pfam" id="PF03144">
    <property type="entry name" value="GTP_EFTU_D2"/>
    <property type="match status" value="1"/>
</dbReference>
<gene>
    <name evidence="13" type="primary">lepA</name>
    <name evidence="15" type="ORF">AZ34_06770</name>
</gene>
<evidence type="ECO:0000256" key="2">
    <source>
        <dbReference type="ARBA" id="ARBA00022475"/>
    </source>
</evidence>
<dbReference type="InterPro" id="IPR000795">
    <property type="entry name" value="T_Tr_GTP-bd_dom"/>
</dbReference>
<dbReference type="Gene3D" id="2.40.30.10">
    <property type="entry name" value="Translation factors"/>
    <property type="match status" value="1"/>
</dbReference>
<dbReference type="InterPro" id="IPR031157">
    <property type="entry name" value="G_TR_CS"/>
</dbReference>
<dbReference type="SUPFAM" id="SSF50447">
    <property type="entry name" value="Translation proteins"/>
    <property type="match status" value="1"/>
</dbReference>
<dbReference type="SMART" id="SM00838">
    <property type="entry name" value="EFG_C"/>
    <property type="match status" value="1"/>
</dbReference>
<keyword evidence="2 13" id="KW-1003">Cell membrane</keyword>
<dbReference type="InterPro" id="IPR004161">
    <property type="entry name" value="EFTu-like_2"/>
</dbReference>
<keyword evidence="4 13" id="KW-0547">Nucleotide-binding</keyword>
<feature type="domain" description="Tr-type G" evidence="14">
    <location>
        <begin position="2"/>
        <end position="184"/>
    </location>
</feature>
<keyword evidence="15" id="KW-0251">Elongation factor</keyword>
<comment type="similarity">
    <text evidence="1 13">Belongs to the TRAFAC class translation factor GTPase superfamily. Classic translation factor GTPase family. LepA subfamily.</text>
</comment>
<dbReference type="HAMAP" id="MF_00071">
    <property type="entry name" value="LepA"/>
    <property type="match status" value="1"/>
</dbReference>
<evidence type="ECO:0000313" key="15">
    <source>
        <dbReference type="EMBL" id="EYC50798.1"/>
    </source>
</evidence>
<dbReference type="STRING" id="1458275.AZ34_06770"/>
<dbReference type="SUPFAM" id="SSF54980">
    <property type="entry name" value="EF-G C-terminal domain-like"/>
    <property type="match status" value="2"/>
</dbReference>
<dbReference type="GO" id="GO:0003746">
    <property type="term" value="F:translation elongation factor activity"/>
    <property type="evidence" value="ECO:0007669"/>
    <property type="project" value="UniProtKB-UniRule"/>
</dbReference>
<evidence type="ECO:0000256" key="11">
    <source>
        <dbReference type="ARBA" id="ARBA00061052"/>
    </source>
</evidence>
<dbReference type="Gene3D" id="3.30.70.240">
    <property type="match status" value="1"/>
</dbReference>
<comment type="function">
    <text evidence="10 13">Required for accurate and efficient protein synthesis under certain stress conditions. May act as a fidelity factor of the translation reaction, by catalyzing a one-codon backward translocation of tRNAs on improperly translocated ribosomes. Back-translocation proceeds from a post-translocation (POST) complex to a pre-translocation (PRE) complex, thus giving elongation factor G a second chance to translocate the tRNAs correctly. Binds to ribosomes in a GTP-dependent manner.</text>
</comment>
<dbReference type="Pfam" id="PF00679">
    <property type="entry name" value="EFG_C"/>
    <property type="match status" value="1"/>
</dbReference>
<comment type="similarity">
    <text evidence="11">Belongs to the GTP-binding elongation factor family. LepA subfamily.</text>
</comment>
<evidence type="ECO:0000256" key="7">
    <source>
        <dbReference type="ARBA" id="ARBA00023134"/>
    </source>
</evidence>
<evidence type="ECO:0000256" key="5">
    <source>
        <dbReference type="ARBA" id="ARBA00022801"/>
    </source>
</evidence>
<reference evidence="15 16" key="1">
    <citation type="submission" date="2014-02" db="EMBL/GenBank/DDBJ databases">
        <title>Draft Genome of Hylemonella gracilis isolated from the Niagara River.</title>
        <authorList>
            <person name="Pawlowski D.R."/>
            <person name="Koudelka G.B."/>
        </authorList>
    </citation>
    <scope>NUCLEOTIDE SEQUENCE [LARGE SCALE GENOMIC DNA]</scope>
    <source>
        <strain evidence="15 16">Niagara R</strain>
    </source>
</reference>
<keyword evidence="8 13" id="KW-0472">Membrane</keyword>
<evidence type="ECO:0000256" key="6">
    <source>
        <dbReference type="ARBA" id="ARBA00022917"/>
    </source>
</evidence>
<dbReference type="InterPro" id="IPR000640">
    <property type="entry name" value="EFG_V-like"/>
</dbReference>
<dbReference type="AlphaFoldDB" id="A0A016XHU7"/>
<keyword evidence="7 13" id="KW-0342">GTP-binding</keyword>
<dbReference type="OrthoDB" id="9801472at2"/>
<keyword evidence="5 13" id="KW-0378">Hydrolase</keyword>
<dbReference type="GO" id="GO:0045727">
    <property type="term" value="P:positive regulation of translation"/>
    <property type="evidence" value="ECO:0007669"/>
    <property type="project" value="UniProtKB-UniRule"/>
</dbReference>
<dbReference type="NCBIfam" id="TIGR01393">
    <property type="entry name" value="lepA"/>
    <property type="match status" value="1"/>
</dbReference>